<name>A0A0A9A1F2_ARUDO</name>
<reference evidence="1" key="1">
    <citation type="submission" date="2014-09" db="EMBL/GenBank/DDBJ databases">
        <authorList>
            <person name="Magalhaes I.L.F."/>
            <person name="Oliveira U."/>
            <person name="Santos F.R."/>
            <person name="Vidigal T.H.D.A."/>
            <person name="Brescovit A.D."/>
            <person name="Santos A.J."/>
        </authorList>
    </citation>
    <scope>NUCLEOTIDE SEQUENCE</scope>
    <source>
        <tissue evidence="1">Shoot tissue taken approximately 20 cm above the soil surface</tissue>
    </source>
</reference>
<sequence>MSPDKCKTTLTIINFHLNAYFLTFKMTLSVQSMILDIIEI</sequence>
<protein>
    <submittedName>
        <fullName evidence="1">Uncharacterized protein</fullName>
    </submittedName>
</protein>
<dbReference type="AlphaFoldDB" id="A0A0A9A1F2"/>
<evidence type="ECO:0000313" key="1">
    <source>
        <dbReference type="EMBL" id="JAD45469.1"/>
    </source>
</evidence>
<dbReference type="EMBL" id="GBRH01252426">
    <property type="protein sequence ID" value="JAD45469.1"/>
    <property type="molecule type" value="Transcribed_RNA"/>
</dbReference>
<reference evidence="1" key="2">
    <citation type="journal article" date="2015" name="Data Brief">
        <title>Shoot transcriptome of the giant reed, Arundo donax.</title>
        <authorList>
            <person name="Barrero R.A."/>
            <person name="Guerrero F.D."/>
            <person name="Moolhuijzen P."/>
            <person name="Goolsby J.A."/>
            <person name="Tidwell J."/>
            <person name="Bellgard S.E."/>
            <person name="Bellgard M.I."/>
        </authorList>
    </citation>
    <scope>NUCLEOTIDE SEQUENCE</scope>
    <source>
        <tissue evidence="1">Shoot tissue taken approximately 20 cm above the soil surface</tissue>
    </source>
</reference>
<organism evidence="1">
    <name type="scientific">Arundo donax</name>
    <name type="common">Giant reed</name>
    <name type="synonym">Donax arundinaceus</name>
    <dbReference type="NCBI Taxonomy" id="35708"/>
    <lineage>
        <taxon>Eukaryota</taxon>
        <taxon>Viridiplantae</taxon>
        <taxon>Streptophyta</taxon>
        <taxon>Embryophyta</taxon>
        <taxon>Tracheophyta</taxon>
        <taxon>Spermatophyta</taxon>
        <taxon>Magnoliopsida</taxon>
        <taxon>Liliopsida</taxon>
        <taxon>Poales</taxon>
        <taxon>Poaceae</taxon>
        <taxon>PACMAD clade</taxon>
        <taxon>Arundinoideae</taxon>
        <taxon>Arundineae</taxon>
        <taxon>Arundo</taxon>
    </lineage>
</organism>
<accession>A0A0A9A1F2</accession>
<proteinExistence type="predicted"/>